<reference evidence="10" key="1">
    <citation type="submission" date="2014-09" db="EMBL/GenBank/DDBJ databases">
        <authorList>
            <person name="Sharma Rahul"/>
            <person name="Thines Marco"/>
        </authorList>
    </citation>
    <scope>NUCLEOTIDE SEQUENCE [LARGE SCALE GENOMIC DNA]</scope>
</reference>
<dbReference type="SMART" id="SM00184">
    <property type="entry name" value="RING"/>
    <property type="match status" value="1"/>
</dbReference>
<protein>
    <submittedName>
        <fullName evidence="9">Zinc finger, RING-type, conserved site</fullName>
    </submittedName>
</protein>
<name>A0A0P1AJH4_PLAHL</name>
<dbReference type="PANTHER" id="PTHR15600:SF42">
    <property type="entry name" value="SACSIN"/>
    <property type="match status" value="1"/>
</dbReference>
<dbReference type="InterPro" id="IPR052972">
    <property type="entry name" value="Sacsin_chaperone_reg"/>
</dbReference>
<dbReference type="Pfam" id="PF25794">
    <property type="entry name" value="SACS"/>
    <property type="match status" value="3"/>
</dbReference>
<feature type="compositionally biased region" description="Acidic residues" evidence="6">
    <location>
        <begin position="3760"/>
        <end position="3779"/>
    </location>
</feature>
<dbReference type="InterPro" id="IPR009060">
    <property type="entry name" value="UBA-like_sf"/>
</dbReference>
<feature type="coiled-coil region" evidence="5">
    <location>
        <begin position="4817"/>
        <end position="4865"/>
    </location>
</feature>
<dbReference type="Proteomes" id="UP000054928">
    <property type="component" value="Unassembled WGS sequence"/>
</dbReference>
<dbReference type="Gene3D" id="3.30.40.10">
    <property type="entry name" value="Zinc/RING finger domain, C3HC4 (zinc finger)"/>
    <property type="match status" value="1"/>
</dbReference>
<dbReference type="CDD" id="cd16449">
    <property type="entry name" value="RING-HC"/>
    <property type="match status" value="1"/>
</dbReference>
<evidence type="ECO:0000256" key="5">
    <source>
        <dbReference type="SAM" id="Coils"/>
    </source>
</evidence>
<evidence type="ECO:0000259" key="8">
    <source>
        <dbReference type="PROSITE" id="PS50089"/>
    </source>
</evidence>
<dbReference type="PROSITE" id="PS50030">
    <property type="entry name" value="UBA"/>
    <property type="match status" value="1"/>
</dbReference>
<dbReference type="Pfam" id="PF13920">
    <property type="entry name" value="zf-C3HC4_3"/>
    <property type="match status" value="1"/>
</dbReference>
<dbReference type="InterPro" id="IPR001841">
    <property type="entry name" value="Znf_RING"/>
</dbReference>
<evidence type="ECO:0000259" key="7">
    <source>
        <dbReference type="PROSITE" id="PS50030"/>
    </source>
</evidence>
<feature type="region of interest" description="Disordered" evidence="6">
    <location>
        <begin position="3815"/>
        <end position="3845"/>
    </location>
</feature>
<dbReference type="RefSeq" id="XP_024577867.1">
    <property type="nucleotide sequence ID" value="XM_024727274.1"/>
</dbReference>
<dbReference type="InterPro" id="IPR036890">
    <property type="entry name" value="HATPase_C_sf"/>
</dbReference>
<dbReference type="GO" id="GO:0030544">
    <property type="term" value="F:Hsp70 protein binding"/>
    <property type="evidence" value="ECO:0007669"/>
    <property type="project" value="TreeGrafter"/>
</dbReference>
<keyword evidence="10" id="KW-1185">Reference proteome</keyword>
<dbReference type="SUPFAM" id="SSF55874">
    <property type="entry name" value="ATPase domain of HSP90 chaperone/DNA topoisomerase II/histidine kinase"/>
    <property type="match status" value="2"/>
</dbReference>
<dbReference type="Pfam" id="PF22562">
    <property type="entry name" value="UBA_7"/>
    <property type="match status" value="1"/>
</dbReference>
<dbReference type="PANTHER" id="PTHR15600">
    <property type="entry name" value="SACSIN"/>
    <property type="match status" value="1"/>
</dbReference>
<dbReference type="STRING" id="4781.A0A0P1AJH4"/>
<dbReference type="InterPro" id="IPR017907">
    <property type="entry name" value="Znf_RING_CS"/>
</dbReference>
<dbReference type="SUPFAM" id="SSF57850">
    <property type="entry name" value="RING/U-box"/>
    <property type="match status" value="1"/>
</dbReference>
<feature type="domain" description="UBA" evidence="7">
    <location>
        <begin position="593"/>
        <end position="634"/>
    </location>
</feature>
<dbReference type="GO" id="GO:0008270">
    <property type="term" value="F:zinc ion binding"/>
    <property type="evidence" value="ECO:0007669"/>
    <property type="project" value="UniProtKB-KW"/>
</dbReference>
<evidence type="ECO:0000313" key="10">
    <source>
        <dbReference type="Proteomes" id="UP000054928"/>
    </source>
</evidence>
<dbReference type="OrthoDB" id="1262810at2759"/>
<keyword evidence="2 4" id="KW-0863">Zinc-finger</keyword>
<dbReference type="SMART" id="SM00165">
    <property type="entry name" value="UBA"/>
    <property type="match status" value="1"/>
</dbReference>
<organism evidence="9 10">
    <name type="scientific">Plasmopara halstedii</name>
    <name type="common">Downy mildew of sunflower</name>
    <dbReference type="NCBI Taxonomy" id="4781"/>
    <lineage>
        <taxon>Eukaryota</taxon>
        <taxon>Sar</taxon>
        <taxon>Stramenopiles</taxon>
        <taxon>Oomycota</taxon>
        <taxon>Peronosporomycetes</taxon>
        <taxon>Peronosporales</taxon>
        <taxon>Peronosporaceae</taxon>
        <taxon>Plasmopara</taxon>
    </lineage>
</organism>
<dbReference type="Gene3D" id="1.10.8.10">
    <property type="entry name" value="DNA helicase RuvA subunit, C-terminal domain"/>
    <property type="match status" value="1"/>
</dbReference>
<evidence type="ECO:0000256" key="6">
    <source>
        <dbReference type="SAM" id="MobiDB-lite"/>
    </source>
</evidence>
<evidence type="ECO:0000313" key="9">
    <source>
        <dbReference type="EMBL" id="CEG41498.1"/>
    </source>
</evidence>
<feature type="compositionally biased region" description="Basic and acidic residues" evidence="6">
    <location>
        <begin position="3750"/>
        <end position="3759"/>
    </location>
</feature>
<proteinExistence type="predicted"/>
<dbReference type="InterPro" id="IPR058210">
    <property type="entry name" value="SACS/Nov_dom"/>
</dbReference>
<sequence>MDGETYFGDDFGQKIDLTVRIREILRNYPEGTSVLKEMVQNADDAGATEVNFCLDYRHHPVTGLAYEKLALFQGPSLLVHNNATFSEADFQSIQRIGDSLKKTESKGWKTGRFGVGFNSVYHVTDLPVFVSGSQLVFFDPQACHLPNVNPSNPGKMIDYIAHPTFVHKFPNQMSPFQCFGCNFLDPFPGTIFRLALRTKEQALRSNLSDRAQTPAMMAEMLEEFADILPTVLLFLRNVSKILIWEWNVGENAPTARHEVMIHDMTPEIKTKRSLQYCSTDQHPTSHFSTDGVVCDYPLTINSHYCTKRMTKTYEYLIMNQLGGGTCTEIACKPSNASQRLVPWGGVAVLMNGDFANSANNGLAFCFLPLPTHTHLPVHVNGYFELSSNRRDIWFGEGLSGDGLLRAQWNIALLRDVIAPCYARAVSHLANSQILTPDRHVRLLPQEFPPAPWDSLAHAFFSLIRCVPCLFSEVGGGRWVAPADSMVIPHTHLDSKKLEQLLIQDGFPIVRNLNENLERSLIKSGTISSYVVPQTLRDAYKNKHSSHAGDRYAVRCIVDFMLSDLEPCRLNVLVGVKFLPVADGTLQMFENHLTFDSNQLDKLCSMGFARQHAAHALAITGNSGVDTALDWLLQNPISSAVLRENAKRIYSIPNYDELKLLEKARCHLVDIEAISVSGLELLSSNEVQMQLNLQPLTFQEFEAMLAVVLPASWFGKVTATWSETDDGDEPNEEWFRQLWKYIGPSRHLSLLKDTWPIVPTSSHKVAQLSSLSGVLSADLIPDGCLSSLQKLQIPVLLPNLFASFQPNPKVWQYIHQPTPVGVLSCIDVALGKKKLDEVITSFEPTDAGDRDHLLKFLMSGDISDMKADHQKVCCKLPIFRGFKSISQMEVFDAQWVSNHGDSVCEPFSYVFVSLAEIRERQQEPMICIGVAETFLDENFVFVEEGDLTLANFLSHLGARQISKVEFYAKHLIPRIVRIDLTARINLVYHMLFELPHLMAQDDEGILSRLVETAVIYPTMAGDLKSIGDLYDPEIDDFMDIMDESFFPALELQDPQPLSALRTIGLQRTLSRRSILSLAVSLENTQKKIVSGSAGQNGADVDDLCAKLRSRSVRFFQYVDSHIDQLVAPRTLRRHAYTQVKTRKKVKRIQFLRSLIGDDRSRKLDTSQDNNVPSAEELGDQAMENAEIEDFKAKLTIIEWIPVCETNPHPAAPWYQEGKRVIVASSQQSRPIKQLWLCSSQFHIIKSSVHSEVLREILGWEKRLPVQTIATQLKKISELFDSRRTQRNSSGPHSSDTHVIWPAVYNIYQMLSVFFETEQESTRREEVLTILSRSGKYVWVGDRFVSASHVATVTIVNAEPYLYSVPNELLHFRPFLKTVGVRERFALADYVYVLEAMYKDSLNVMTSNEGHTDAAPLSSDRLTTVIGLIQLISDTLQHHSDYELFAPDRNGVLHLASSLTFDDAPWLDKFSNETSLEKTRFIHSKISNDVAAKIGSRPLRNQLLSESGREDLNFGGVEAFGQTEALTKRIAHILEQYPDGPNIINELIQNADDAGATCVSILYNNCTYGTSSLLSPSMAKWQGPALYCYNDSEFTDKDFINLASIGQASKLQRATTTGRFGLGFNSVYHFTDLPSIVSAKSIVIFDPHATHLPHISAANPGMKIRFANANIVKQFPDQFAPFKNVFGCDMEHHYKGTLFRFPLRNSTLAEISQIKRRGYSHCEIVDLFKSFQGSIIDTMLFLRNVRNVNVYFQTKIDQPPVFLYGAEVPAEERRESWRKIDYFLRTDHLSETDVTTELSAKRNLYKRLRSTPTEDLPYVTQVLNIRRREHQEMILRFEEMKNQKEFKIDDDTVQMRIKDEMEEMEESIEKYLICNQIGGGKAREMACSAENESLKLIPWVGIAGRIDGVPLEGRAFCFLPLPVRNGYPVHVNGYFELSSNRRDIWTGDDMNGDGKLRSEWNAKLLTDAAAPAYLNFLLTAKAICQEDPSQYLSFFPTCLPSSPWNGVALELFRIMKNKPIFLASTSQHMNDRIMRSPSNFVAPGSCILVDDTISEWRILEDALGTASLTTVQLPVGIRNLLIQSNAVCGAMTPDYFRRLARQGNFLPGLAQNSLKRVVQFCLSDLLNSPFSSAAQALNHLPLLPLMNGKFERLCFIDGNLQNDDTDTDMDKKQRQILYFGNVIEEQLLVGFHHRLVSREFKELFDQLPTLYETSNLGVLNLDIILEQFLPQVLGRSWHKVEKNVFALASPLEPEGTQAKKDWLRLLWTYAESLLQTIEQPPQSFVKLPLVPVLCDEENRWICLSSNVSLVLPDAQVSSSVLNQLQHVLAKVDVYIVNTSYVSGERCLRWLLARKYAYKVTSDGVLAAMSRSQFQHDRHSFDDIFAATTAGERQVLCDFFARNTFDTISKDFQSVLFEIPIFPVYTNQTGDTQISSAARYVSLSRGGYLPDMDVDSAILDSSFFCAEKQTLRRFLRDCGIDEWTSTKILLDHVFPRLQVLERQDADLVDSVIVSALETLSHHQRNNSRFRDFVTSQAIIPSRKRVFREIHQLHDPSVSELSELVGDNSLPAQAFSTPSMIHILRSLGLQTGLSCQAVLESARSIEAMYSECGGELAESASLKAHSLLSIVNKHFDMMMLESNASDPVTENQENSGNRSQDIAASLKEICWLPIKLESPDPAMPWKRLVKNGNNQPILSNAAQTRPMKDAWYCSSSMDILDGELISKELIRAFGWSEQIESYVIAKQLEAIGLRWQEYSRKIEADTSPPSFKLPSWRFPLSEIQSMYDVLEYHRLSDGEGWQTSPVYRKLANALWIWTGKEFVYPCQIAVKSDAALEPLLYCCPSEHIIPRSLLTSIGIKTSFSTADYLEALIRLPRNVALTEKQVAACHKIYQILADDTASLEAALSSFVSQDMVLLDQSNCLVPSMQLVFDDMEWDESREVRRGTTFVSSKVPKSVAGLLGAMSLHSKLAQTSVTSRRVMCPSADILQSVLPSKSEWHHALLWETIFAAERLGGKQVDFFLDYRHHPSQRVIQPSLQALQDEALCIHIHDLVLSEHDIDNLYDKESPRAGLLCGFFVSDCMQILSGERYYILDPTGSYLSSSTGTTAVPASIGRQYEVLSQGFVRYPDQLLPFTTLPSCSSKVSHETRSTLIRFPWRKSETARPSYMLDADKADKLVTFIKAQLYQTLIFTESIHRISLWSVGKESEFASHCHGEVSLHAIERTLQKRNMTRKNQDWKKRFSLQSFFKSPMTPENQMKFVVNLELENKQYRDTWLFADNIGMGRSRDLACTPVHEILDSMPYVSVACHIFRDNSPPPRLRGRVYDIVCSHQHTGLPVHVNGSFKKTLKDKQFALTTIANSSGQKENSGSASGSELQIASEWNRILLEDGVSDAYAKLLVLAKRCYERSYPKALYNIWPTIHKRGRGTDFGMIVQTHVFHSVSTRELFLCSDGNFRALNNVYQLDLGGMNLQVSSFAQMHFPALKIPTQILQDCSRLLPSRLHALTPRVMRRFLRSVSSSEVHSDVCLSLLEYCLSDLPFPLPSETDPIWAEFHGLSLLPLEDESIGVLRVNQRRTSYIVASFNQIELLRPLRNLFISLATRQRLSKYFSDARFTSVFGIVSFSIKILSENIDRVLPLSWKNQDVVNWDRSSPIEIDELWLYRFWQCVHFDRRSLEYFASWPLIPTKDSRLVSCAKRDMAVCVWDGSADSEISALVAKAFQTSTTEHENKMADIEAECKRLIDLSLAKFKQDDEIAEDRSSDGEESGEDEAEREENDEDQNAEDGGKNSAHDIEIRSPIGDISDVIEDPSAERAQISSVGSYAGSEDTEESGLTISGPVFLNTNSGENNIHRSETVFGEDFTTSMYPIEDGALEFCSRETLHNVLMDLNVPMLELAYLGGQEHDVVPRSTDLAIVVLEGFLASLWKELGWKKLKETNAVLIAGLFAHYSETCGGFNRVQLEKLKQLPIYVNIRSVPCAMNGSNEYYLIPPDLDLTDIPLPSNAQQCFLKSHPSLTSFYKELGVNEMSDSKLLIYIFPMYSDLVETQREQVLNVLLHKWQSLRGNAELTAILKASALFKEDESEGTCYFPASAYCDPRNKILATIYAGSRGHFPALRYQTPEWLDLMGEIGLQTEVTVDIFIECAQRIDGQCSGKQALTPEDEQFTTTLHEYFVQNFEKFDRSRSFFEQIATLSFVPAVVYEHVSRSMKGDGIVTLESEGQLTSRLVVRRYSDCAVPDDQALVFSTTPILANTAVPPRVLYSRLGIRSPPSQDQVVKHLLSITSISSRLLEWQFFLPMNVVFQAIFSYLQEHWDELGTETQQRLIHAAVIPVGSTLVKGSRLFFHLDENLAPLMFEVPRVFGAYDSLFRHMGSKEAPQVGDYISLLHDLKEESCGSPLNLNELVAAARAINLLVAAMDESNYQLMQKDKCNIFLPSTSAVMQSMLGMVFNDSASLCSKVDLMELHVVHPRISMRCCKKLGVPGITSIVTEELDGSDLLTEFVSDEIAHISSVLASQHFAHGLRKIITAQQQKASSYDTFEFIPDFEDLNQRIMDLSAYEVKCVAELHTRFVAKLEFPTRRIDVTKTSRRGSLSFLDQERQRIYILKRTQEEHFETQIRTSHLVARCVNQLLGGVLQDCSVLESIMTCDELAIPDVLQLLDIYEDPMLIVEKIRGVLGQPLCETDYANVELAPLRSCLSGELVAVEDERGRLCYGKTLRGEASDVEGVSRYLVRVDSLTTRWMLATQLYFFRSARVGTNGSSASLRTEREEYVELPQSVIAIKPEAQSTDKVSSRLVVAASEGVVPSSNILSAVNELLSRLNVTLDTNVEDLVAENARLQRRLELAEAGRRAAVSRIDSANRERKEMQDSLICAVCLENKVDRVLIPCGHIYCTSCIQQLPRPSCPICREGIISSSVFHVPS</sequence>
<evidence type="ECO:0000256" key="1">
    <source>
        <dbReference type="ARBA" id="ARBA00022723"/>
    </source>
</evidence>
<evidence type="ECO:0000256" key="3">
    <source>
        <dbReference type="ARBA" id="ARBA00022833"/>
    </source>
</evidence>
<dbReference type="EMBL" id="CCYD01000553">
    <property type="protein sequence ID" value="CEG41498.1"/>
    <property type="molecule type" value="Genomic_DNA"/>
</dbReference>
<dbReference type="InterPro" id="IPR013083">
    <property type="entry name" value="Znf_RING/FYVE/PHD"/>
</dbReference>
<keyword evidence="5" id="KW-0175">Coiled coil</keyword>
<keyword evidence="1" id="KW-0479">Metal-binding</keyword>
<feature type="region of interest" description="Disordered" evidence="6">
    <location>
        <begin position="3750"/>
        <end position="3791"/>
    </location>
</feature>
<dbReference type="InterPro" id="IPR015940">
    <property type="entry name" value="UBA"/>
</dbReference>
<feature type="compositionally biased region" description="Basic and acidic residues" evidence="6">
    <location>
        <begin position="3781"/>
        <end position="3791"/>
    </location>
</feature>
<dbReference type="PROSITE" id="PS00518">
    <property type="entry name" value="ZF_RING_1"/>
    <property type="match status" value="1"/>
</dbReference>
<feature type="domain" description="RING-type" evidence="8">
    <location>
        <begin position="4868"/>
        <end position="4904"/>
    </location>
</feature>
<dbReference type="OMA" id="APWMNAD"/>
<accession>A0A0P1AJH4</accession>
<evidence type="ECO:0000256" key="4">
    <source>
        <dbReference type="PROSITE-ProRule" id="PRU00175"/>
    </source>
</evidence>
<keyword evidence="3" id="KW-0862">Zinc</keyword>
<dbReference type="GeneID" id="36406894"/>
<evidence type="ECO:0000256" key="2">
    <source>
        <dbReference type="ARBA" id="ARBA00022771"/>
    </source>
</evidence>
<dbReference type="SUPFAM" id="SSF46934">
    <property type="entry name" value="UBA-like"/>
    <property type="match status" value="1"/>
</dbReference>
<dbReference type="PROSITE" id="PS50089">
    <property type="entry name" value="ZF_RING_2"/>
    <property type="match status" value="1"/>
</dbReference>
<dbReference type="NCBIfam" id="NF047352">
    <property type="entry name" value="P_loop_sacsin"/>
    <property type="match status" value="2"/>
</dbReference>